<keyword evidence="1 2" id="KW-0732">Signal</keyword>
<feature type="signal peptide" evidence="2">
    <location>
        <begin position="1"/>
        <end position="23"/>
    </location>
</feature>
<dbReference type="PROSITE" id="PS51257">
    <property type="entry name" value="PROKAR_LIPOPROTEIN"/>
    <property type="match status" value="1"/>
</dbReference>
<keyword evidence="4" id="KW-1185">Reference proteome</keyword>
<dbReference type="InterPro" id="IPR012640">
    <property type="entry name" value="Membr_lipoprot_lipid_attach_CS"/>
</dbReference>
<dbReference type="AlphaFoldDB" id="A0A1H3QFS7"/>
<evidence type="ECO:0008006" key="5">
    <source>
        <dbReference type="Google" id="ProtNLM"/>
    </source>
</evidence>
<evidence type="ECO:0000256" key="1">
    <source>
        <dbReference type="ARBA" id="ARBA00022729"/>
    </source>
</evidence>
<gene>
    <name evidence="3" type="ORF">SAMN05421736_106158</name>
</gene>
<name>A0A1H3QFS7_9BACI</name>
<proteinExistence type="predicted"/>
<dbReference type="EMBL" id="FNPI01000006">
    <property type="protein sequence ID" value="SDZ12246.1"/>
    <property type="molecule type" value="Genomic_DNA"/>
</dbReference>
<reference evidence="4" key="1">
    <citation type="submission" date="2016-10" db="EMBL/GenBank/DDBJ databases">
        <authorList>
            <person name="Varghese N."/>
            <person name="Submissions S."/>
        </authorList>
    </citation>
    <scope>NUCLEOTIDE SEQUENCE [LARGE SCALE GENOMIC DNA]</scope>
    <source>
        <strain evidence="4">SP</strain>
    </source>
</reference>
<feature type="chain" id="PRO_5011547247" description="DUF4367 domain-containing protein" evidence="2">
    <location>
        <begin position="24"/>
        <end position="199"/>
    </location>
</feature>
<evidence type="ECO:0000256" key="2">
    <source>
        <dbReference type="SAM" id="SignalP"/>
    </source>
</evidence>
<dbReference type="Pfam" id="PF08139">
    <property type="entry name" value="LPAM_1"/>
    <property type="match status" value="1"/>
</dbReference>
<dbReference type="Proteomes" id="UP000198935">
    <property type="component" value="Unassembled WGS sequence"/>
</dbReference>
<dbReference type="OrthoDB" id="2873044at2"/>
<protein>
    <recommendedName>
        <fullName evidence="5">DUF4367 domain-containing protein</fullName>
    </recommendedName>
</protein>
<evidence type="ECO:0000313" key="3">
    <source>
        <dbReference type="EMBL" id="SDZ12246.1"/>
    </source>
</evidence>
<accession>A0A1H3QFS7</accession>
<evidence type="ECO:0000313" key="4">
    <source>
        <dbReference type="Proteomes" id="UP000198935"/>
    </source>
</evidence>
<sequence length="199" mass="23722">MKKFIFFLLLSILVVSGCQSEEAQQSDDLPYRYIQEEFSYSPFAYPDHWDVVSVQSEVSLQYKDDEAPENHAYSDVPYRYTIEFGKEASKNNVTEKEMERYNEQQALKGETNRQHYYHTYNENYATVDMSKNGFVRLISQVEEAEEWEISGEDFLVLRNDNEWIVNWYKDGTYYDIFIRKDAEITTAEACRELLELMFF</sequence>
<organism evidence="3 4">
    <name type="scientific">Evansella caseinilytica</name>
    <dbReference type="NCBI Taxonomy" id="1503961"/>
    <lineage>
        <taxon>Bacteria</taxon>
        <taxon>Bacillati</taxon>
        <taxon>Bacillota</taxon>
        <taxon>Bacilli</taxon>
        <taxon>Bacillales</taxon>
        <taxon>Bacillaceae</taxon>
        <taxon>Evansella</taxon>
    </lineage>
</organism>